<dbReference type="GO" id="GO:0008340">
    <property type="term" value="P:determination of adult lifespan"/>
    <property type="evidence" value="ECO:0007669"/>
    <property type="project" value="TreeGrafter"/>
</dbReference>
<feature type="compositionally biased region" description="Basic and acidic residues" evidence="9">
    <location>
        <begin position="1"/>
        <end position="28"/>
    </location>
</feature>
<keyword evidence="7 8" id="KW-0472">Membrane</keyword>
<feature type="binding site" evidence="8">
    <location>
        <position position="161"/>
    </location>
    <ligand>
        <name>Fe cation</name>
        <dbReference type="ChEBI" id="CHEBI:24875"/>
        <label>1</label>
    </ligand>
</feature>
<evidence type="ECO:0000256" key="5">
    <source>
        <dbReference type="ARBA" id="ARBA00023004"/>
    </source>
</evidence>
<evidence type="ECO:0000256" key="4">
    <source>
        <dbReference type="ARBA" id="ARBA00023002"/>
    </source>
</evidence>
<comment type="pathway">
    <text evidence="1 8">Cofactor biosynthesis; ubiquinone biosynthesis.</text>
</comment>
<feature type="binding site" evidence="8">
    <location>
        <position position="191"/>
    </location>
    <ligand>
        <name>Fe cation</name>
        <dbReference type="ChEBI" id="CHEBI:24875"/>
        <label>2</label>
    </ligand>
</feature>
<sequence length="318" mass="36305">MEKQTAAGVRDREKRKLDPNREKACKEKHNLRKARRPKISERNTKQQQMPGMKERNCDKARGERRSSVNSKVPLTLLSEILPLSSSNKQSSEIEALILEEELVSSTTWYLRYSDLIKMTAIPLTTFCVLRRGLATKAFQETSSYKRRNLQDKILRVDHAGEFGADRIYAGQMAVLGQTNVGSVIKEMWDQEKDHLKKFEELLPKYRARPSMLLPIWNVAGFVLGAGTALLGKESAMACTVAVEEVIADHYNRQIRDLIADDPVKNKELLDILKKFRDDEQHHHDTGLAHDAPKAPFYKYLTQTIKVGCFGAIWLAERL</sequence>
<evidence type="ECO:0000313" key="10">
    <source>
        <dbReference type="EMBL" id="KAF8770609.1"/>
    </source>
</evidence>
<dbReference type="AlphaFoldDB" id="A0A8T0ECX5"/>
<dbReference type="GO" id="GO:0010468">
    <property type="term" value="P:regulation of gene expression"/>
    <property type="evidence" value="ECO:0007669"/>
    <property type="project" value="TreeGrafter"/>
</dbReference>
<dbReference type="Proteomes" id="UP000807504">
    <property type="component" value="Unassembled WGS sequence"/>
</dbReference>
<dbReference type="GO" id="GO:0008682">
    <property type="term" value="F:3-demethoxyubiquinol 3-hydroxylase activity"/>
    <property type="evidence" value="ECO:0007669"/>
    <property type="project" value="UniProtKB-EC"/>
</dbReference>
<feature type="binding site" evidence="8">
    <location>
        <position position="279"/>
    </location>
    <ligand>
        <name>Fe cation</name>
        <dbReference type="ChEBI" id="CHEBI:24875"/>
        <label>1</label>
    </ligand>
</feature>
<dbReference type="InterPro" id="IPR012347">
    <property type="entry name" value="Ferritin-like"/>
</dbReference>
<dbReference type="HAMAP" id="MF_01658">
    <property type="entry name" value="COQ7"/>
    <property type="match status" value="1"/>
</dbReference>
<evidence type="ECO:0000256" key="3">
    <source>
        <dbReference type="ARBA" id="ARBA00022723"/>
    </source>
</evidence>
<dbReference type="GO" id="GO:2000377">
    <property type="term" value="P:regulation of reactive oxygen species metabolic process"/>
    <property type="evidence" value="ECO:0007669"/>
    <property type="project" value="TreeGrafter"/>
</dbReference>
<keyword evidence="4 8" id="KW-0560">Oxidoreductase</keyword>
<feature type="binding site" evidence="8">
    <location>
        <position position="191"/>
    </location>
    <ligand>
        <name>Fe cation</name>
        <dbReference type="ChEBI" id="CHEBI:24875"/>
        <label>1</label>
    </ligand>
</feature>
<keyword evidence="11" id="KW-1185">Reference proteome</keyword>
<dbReference type="SUPFAM" id="SSF47240">
    <property type="entry name" value="Ferritin-like"/>
    <property type="match status" value="1"/>
</dbReference>
<evidence type="ECO:0000256" key="6">
    <source>
        <dbReference type="ARBA" id="ARBA00023033"/>
    </source>
</evidence>
<dbReference type="CDD" id="cd01042">
    <property type="entry name" value="DMQH"/>
    <property type="match status" value="1"/>
</dbReference>
<dbReference type="GO" id="GO:0031314">
    <property type="term" value="C:extrinsic component of mitochondrial inner membrane"/>
    <property type="evidence" value="ECO:0007669"/>
    <property type="project" value="UniProtKB-UniRule"/>
</dbReference>
<evidence type="ECO:0000256" key="8">
    <source>
        <dbReference type="HAMAP-Rule" id="MF_03194"/>
    </source>
</evidence>
<keyword evidence="2 8" id="KW-0831">Ubiquinone biosynthesis</keyword>
<comment type="subunit">
    <text evidence="8">Component of a multi-subunit COQ enzyme complex.</text>
</comment>
<dbReference type="GO" id="GO:0005634">
    <property type="term" value="C:nucleus"/>
    <property type="evidence" value="ECO:0007669"/>
    <property type="project" value="TreeGrafter"/>
</dbReference>
<protein>
    <recommendedName>
        <fullName evidence="8">5-demethoxyubiquinone hydroxylase, mitochondrial</fullName>
        <shortName evidence="8">DMQ hydroxylase</shortName>
        <ecNumber evidence="8">1.14.99.60</ecNumber>
    </recommendedName>
    <alternativeName>
        <fullName evidence="8">Ubiquinone biosynthesis monooxygenase COQ7</fullName>
    </alternativeName>
</protein>
<keyword evidence="5 8" id="KW-0408">Iron</keyword>
<evidence type="ECO:0000256" key="2">
    <source>
        <dbReference type="ARBA" id="ARBA00022688"/>
    </source>
</evidence>
<organism evidence="10 11">
    <name type="scientific">Argiope bruennichi</name>
    <name type="common">Wasp spider</name>
    <name type="synonym">Aranea bruennichi</name>
    <dbReference type="NCBI Taxonomy" id="94029"/>
    <lineage>
        <taxon>Eukaryota</taxon>
        <taxon>Metazoa</taxon>
        <taxon>Ecdysozoa</taxon>
        <taxon>Arthropoda</taxon>
        <taxon>Chelicerata</taxon>
        <taxon>Arachnida</taxon>
        <taxon>Araneae</taxon>
        <taxon>Araneomorphae</taxon>
        <taxon>Entelegynae</taxon>
        <taxon>Araneoidea</taxon>
        <taxon>Araneidae</taxon>
        <taxon>Argiope</taxon>
    </lineage>
</organism>
<feature type="compositionally biased region" description="Basic and acidic residues" evidence="9">
    <location>
        <begin position="52"/>
        <end position="66"/>
    </location>
</feature>
<dbReference type="Pfam" id="PF03232">
    <property type="entry name" value="COQ7"/>
    <property type="match status" value="1"/>
</dbReference>
<dbReference type="InterPro" id="IPR009078">
    <property type="entry name" value="Ferritin-like_SF"/>
</dbReference>
<proteinExistence type="inferred from homology"/>
<comment type="similarity">
    <text evidence="8">Belongs to the COQ7 family.</text>
</comment>
<dbReference type="PANTHER" id="PTHR11237">
    <property type="entry name" value="COENZYME Q10 BIOSYNTHESIS PROTEIN 7"/>
    <property type="match status" value="1"/>
</dbReference>
<reference evidence="10" key="2">
    <citation type="submission" date="2020-06" db="EMBL/GenBank/DDBJ databases">
        <authorList>
            <person name="Sheffer M."/>
        </authorList>
    </citation>
    <scope>NUCLEOTIDE SEQUENCE</scope>
</reference>
<keyword evidence="8" id="KW-0496">Mitochondrion</keyword>
<evidence type="ECO:0000256" key="7">
    <source>
        <dbReference type="ARBA" id="ARBA00023136"/>
    </source>
</evidence>
<comment type="catalytic activity">
    <reaction evidence="8">
        <text>a 5-methoxy-2-methyl-3-(all-trans-polyprenyl)benzene-1,4-diol + AH2 + O2 = a 3-demethylubiquinol + A + H2O</text>
        <dbReference type="Rhea" id="RHEA:50908"/>
        <dbReference type="Rhea" id="RHEA-COMP:10859"/>
        <dbReference type="Rhea" id="RHEA-COMP:10914"/>
        <dbReference type="ChEBI" id="CHEBI:13193"/>
        <dbReference type="ChEBI" id="CHEBI:15377"/>
        <dbReference type="ChEBI" id="CHEBI:15379"/>
        <dbReference type="ChEBI" id="CHEBI:17499"/>
        <dbReference type="ChEBI" id="CHEBI:84167"/>
        <dbReference type="ChEBI" id="CHEBI:84422"/>
        <dbReference type="EC" id="1.14.99.60"/>
    </reaction>
</comment>
<comment type="subcellular location">
    <subcellularLocation>
        <location evidence="8">Mitochondrion inner membrane</location>
        <topology evidence="8">Peripheral membrane protein</topology>
        <orientation evidence="8">Matrix side</orientation>
    </subcellularLocation>
</comment>
<dbReference type="GO" id="GO:0016709">
    <property type="term" value="F:oxidoreductase activity, acting on paired donors, with incorporation or reduction of molecular oxygen, NAD(P)H as one donor, and incorporation of one atom of oxygen"/>
    <property type="evidence" value="ECO:0007669"/>
    <property type="project" value="UniProtKB-UniRule"/>
</dbReference>
<dbReference type="GO" id="GO:0006744">
    <property type="term" value="P:ubiquinone biosynthetic process"/>
    <property type="evidence" value="ECO:0007669"/>
    <property type="project" value="UniProtKB-UniRule"/>
</dbReference>
<feature type="binding site" evidence="8">
    <location>
        <position position="282"/>
    </location>
    <ligand>
        <name>Fe cation</name>
        <dbReference type="ChEBI" id="CHEBI:24875"/>
        <label>2</label>
    </ligand>
</feature>
<dbReference type="EC" id="1.14.99.60" evidence="8"/>
<name>A0A8T0ECX5_ARGBR</name>
<keyword evidence="3 8" id="KW-0479">Metal-binding</keyword>
<dbReference type="PANTHER" id="PTHR11237:SF4">
    <property type="entry name" value="5-DEMETHOXYUBIQUINONE HYDROXYLASE, MITOCHONDRIAL"/>
    <property type="match status" value="1"/>
</dbReference>
<evidence type="ECO:0000313" key="11">
    <source>
        <dbReference type="Proteomes" id="UP000807504"/>
    </source>
</evidence>
<keyword evidence="8" id="KW-0999">Mitochondrion inner membrane</keyword>
<comment type="caution">
    <text evidence="10">The sequence shown here is derived from an EMBL/GenBank/DDBJ whole genome shotgun (WGS) entry which is preliminary data.</text>
</comment>
<reference evidence="10" key="1">
    <citation type="journal article" date="2020" name="bioRxiv">
        <title>Chromosome-level reference genome of the European wasp spider Argiope bruennichi: a resource for studies on range expansion and evolutionary adaptation.</title>
        <authorList>
            <person name="Sheffer M.M."/>
            <person name="Hoppe A."/>
            <person name="Krehenwinkel H."/>
            <person name="Uhl G."/>
            <person name="Kuss A.W."/>
            <person name="Jensen L."/>
            <person name="Jensen C."/>
            <person name="Gillespie R.G."/>
            <person name="Hoff K.J."/>
            <person name="Prost S."/>
        </authorList>
    </citation>
    <scope>NUCLEOTIDE SEQUENCE</scope>
</reference>
<keyword evidence="6 8" id="KW-0503">Monooxygenase</keyword>
<evidence type="ECO:0000256" key="1">
    <source>
        <dbReference type="ARBA" id="ARBA00004749"/>
    </source>
</evidence>
<dbReference type="GO" id="GO:0046872">
    <property type="term" value="F:metal ion binding"/>
    <property type="evidence" value="ECO:0007669"/>
    <property type="project" value="UniProtKB-KW"/>
</dbReference>
<comment type="cofactor">
    <cofactor evidence="8">
        <name>Fe cation</name>
        <dbReference type="ChEBI" id="CHEBI:24875"/>
    </cofactor>
    <text evidence="8">Binds 2 iron ions per subunit.</text>
</comment>
<feature type="binding site" evidence="8">
    <location>
        <position position="194"/>
    </location>
    <ligand>
        <name>Fe cation</name>
        <dbReference type="ChEBI" id="CHEBI:24875"/>
        <label>1</label>
    </ligand>
</feature>
<gene>
    <name evidence="10" type="ORF">HNY73_018115</name>
</gene>
<feature type="binding site" evidence="8">
    <location>
        <position position="243"/>
    </location>
    <ligand>
        <name>Fe cation</name>
        <dbReference type="ChEBI" id="CHEBI:24875"/>
        <label>2</label>
    </ligand>
</feature>
<accession>A0A8T0ECX5</accession>
<dbReference type="Gene3D" id="1.20.1260.10">
    <property type="match status" value="1"/>
</dbReference>
<evidence type="ECO:0000256" key="9">
    <source>
        <dbReference type="SAM" id="MobiDB-lite"/>
    </source>
</evidence>
<comment type="function">
    <text evidence="8">Catalyzes the hydroxylation of 2-polyprenyl-3-methyl-6-methoxy-1,4-benzoquinol (DMQH2) during ubiquinone biosynthesis. Has also a structural role in the COQ enzyme complex, stabilizing other COQ polypeptides. Involved in lifespan determination in a ubiquinone-independent manner.</text>
</comment>
<dbReference type="InterPro" id="IPR011566">
    <property type="entry name" value="Ubq_synth_Coq7"/>
</dbReference>
<dbReference type="EMBL" id="JABXBU010002228">
    <property type="protein sequence ID" value="KAF8770609.1"/>
    <property type="molecule type" value="Genomic_DNA"/>
</dbReference>
<feature type="binding site" evidence="8">
    <location>
        <position position="279"/>
    </location>
    <ligand>
        <name>Fe cation</name>
        <dbReference type="ChEBI" id="CHEBI:24875"/>
        <label>2</label>
    </ligand>
</feature>
<feature type="region of interest" description="Disordered" evidence="9">
    <location>
        <begin position="1"/>
        <end position="68"/>
    </location>
</feature>